<feature type="region of interest" description="Disordered" evidence="1">
    <location>
        <begin position="358"/>
        <end position="381"/>
    </location>
</feature>
<dbReference type="Proteomes" id="UP000001861">
    <property type="component" value="Unassembled WGS sequence"/>
</dbReference>
<feature type="compositionally biased region" description="Pro residues" evidence="1">
    <location>
        <begin position="99"/>
        <end position="110"/>
    </location>
</feature>
<dbReference type="KEGG" id="cci:CC1G_11215"/>
<name>A8N114_COPC7</name>
<evidence type="ECO:0000313" key="2">
    <source>
        <dbReference type="EMBL" id="EAU93233.2"/>
    </source>
</evidence>
<organism evidence="2 3">
    <name type="scientific">Coprinopsis cinerea (strain Okayama-7 / 130 / ATCC MYA-4618 / FGSC 9003)</name>
    <name type="common">Inky cap fungus</name>
    <name type="synonym">Hormographiella aspergillata</name>
    <dbReference type="NCBI Taxonomy" id="240176"/>
    <lineage>
        <taxon>Eukaryota</taxon>
        <taxon>Fungi</taxon>
        <taxon>Dikarya</taxon>
        <taxon>Basidiomycota</taxon>
        <taxon>Agaricomycotina</taxon>
        <taxon>Agaricomycetes</taxon>
        <taxon>Agaricomycetidae</taxon>
        <taxon>Agaricales</taxon>
        <taxon>Agaricineae</taxon>
        <taxon>Psathyrellaceae</taxon>
        <taxon>Coprinopsis</taxon>
    </lineage>
</organism>
<protein>
    <submittedName>
        <fullName evidence="2">Uncharacterized protein</fullName>
    </submittedName>
</protein>
<proteinExistence type="predicted"/>
<dbReference type="EMBL" id="AACS02000001">
    <property type="protein sequence ID" value="EAU93233.2"/>
    <property type="molecule type" value="Genomic_DNA"/>
</dbReference>
<evidence type="ECO:0000313" key="3">
    <source>
        <dbReference type="Proteomes" id="UP000001861"/>
    </source>
</evidence>
<dbReference type="GeneID" id="6005010"/>
<dbReference type="OMA" id="TERAMIH"/>
<dbReference type="VEuPathDB" id="FungiDB:CC1G_11215"/>
<accession>A8N114</accession>
<dbReference type="OrthoDB" id="2684605at2759"/>
<reference evidence="2 3" key="1">
    <citation type="journal article" date="2010" name="Proc. Natl. Acad. Sci. U.S.A.">
        <title>Insights into evolution of multicellular fungi from the assembled chromosomes of the mushroom Coprinopsis cinerea (Coprinus cinereus).</title>
        <authorList>
            <person name="Stajich J.E."/>
            <person name="Wilke S.K."/>
            <person name="Ahren D."/>
            <person name="Au C.H."/>
            <person name="Birren B.W."/>
            <person name="Borodovsky M."/>
            <person name="Burns C."/>
            <person name="Canback B."/>
            <person name="Casselton L.A."/>
            <person name="Cheng C.K."/>
            <person name="Deng J."/>
            <person name="Dietrich F.S."/>
            <person name="Fargo D.C."/>
            <person name="Farman M.L."/>
            <person name="Gathman A.C."/>
            <person name="Goldberg J."/>
            <person name="Guigo R."/>
            <person name="Hoegger P.J."/>
            <person name="Hooker J.B."/>
            <person name="Huggins A."/>
            <person name="James T.Y."/>
            <person name="Kamada T."/>
            <person name="Kilaru S."/>
            <person name="Kodira C."/>
            <person name="Kues U."/>
            <person name="Kupfer D."/>
            <person name="Kwan H.S."/>
            <person name="Lomsadze A."/>
            <person name="Li W."/>
            <person name="Lilly W.W."/>
            <person name="Ma L.J."/>
            <person name="Mackey A.J."/>
            <person name="Manning G."/>
            <person name="Martin F."/>
            <person name="Muraguchi H."/>
            <person name="Natvig D.O."/>
            <person name="Palmerini H."/>
            <person name="Ramesh M.A."/>
            <person name="Rehmeyer C.J."/>
            <person name="Roe B.A."/>
            <person name="Shenoy N."/>
            <person name="Stanke M."/>
            <person name="Ter-Hovhannisyan V."/>
            <person name="Tunlid A."/>
            <person name="Velagapudi R."/>
            <person name="Vision T.J."/>
            <person name="Zeng Q."/>
            <person name="Zolan M.E."/>
            <person name="Pukkila P.J."/>
        </authorList>
    </citation>
    <scope>NUCLEOTIDE SEQUENCE [LARGE SCALE GENOMIC DNA]</scope>
    <source>
        <strain evidence="3">Okayama-7 / 130 / ATCC MYA-4618 / FGSC 9003</strain>
    </source>
</reference>
<gene>
    <name evidence="2" type="ORF">CC1G_11215</name>
</gene>
<dbReference type="eggNOG" id="ENOG502SYEZ">
    <property type="taxonomic scope" value="Eukaryota"/>
</dbReference>
<dbReference type="AlphaFoldDB" id="A8N114"/>
<evidence type="ECO:0000256" key="1">
    <source>
        <dbReference type="SAM" id="MobiDB-lite"/>
    </source>
</evidence>
<dbReference type="InParanoid" id="A8N114"/>
<feature type="region of interest" description="Disordered" evidence="1">
    <location>
        <begin position="88"/>
        <end position="136"/>
    </location>
</feature>
<keyword evidence="3" id="KW-1185">Reference proteome</keyword>
<sequence>MSPALCPMDSLRIAVALAALQHKPADQSIASYVLDLRAKFLPPGPTPPTSDRSWRTHALQMETDLKALKAEYEAERIKNFIAGQTAAGAGAGSTVPSQPSQPPSDSPHPPSVAAKRKSKKKKEAVSQASVNDRPMSLESLLPEGEGFHSYPFGIESLLSVVDSCLRVLLVNGTAVHVKDHIAAAMIRSLEAISKELQQVLNVAKPGPNHIRVVELLSRILAHLLPAFLSSVFEPGSEQFSPRVLDEILGLFLRGVALPAISSFLPLSEKVIHSFIQPFDEDSAVDLRYGVLDLLRTAFSYLFDSKRRPYDSSGTTGLSDIFDSLRMSIILEALKELYRILSTGSEIIRQHYGTEWERAADSTHSGKPQNTDKTSTSSSKDRKIAQRTLAVTKLATKDALWFICTTLYSLATPENLGAAADDSWSQDAHQTGDHGVKDYETSSRRMKQAIRDGLLNLVVLCQTAQRRPCRCSTDAHEAGSSRVKSTESSKDCTRVQAAGPGRRTEVMGDDIAVHSVDDVAVGLVDEPAYGMLLGVVERFLVTTL</sequence>
<dbReference type="RefSeq" id="XP_001828563.2">
    <property type="nucleotide sequence ID" value="XM_001828511.2"/>
</dbReference>
<dbReference type="HOGENOM" id="CLU_474118_0_0_1"/>
<comment type="caution">
    <text evidence="2">The sequence shown here is derived from an EMBL/GenBank/DDBJ whole genome shotgun (WGS) entry which is preliminary data.</text>
</comment>